<reference evidence="1 2" key="2">
    <citation type="journal article" date="2022" name="Mol. Ecol. Resour.">
        <title>The genomes of chicory, endive, great burdock and yacon provide insights into Asteraceae paleo-polyploidization history and plant inulin production.</title>
        <authorList>
            <person name="Fan W."/>
            <person name="Wang S."/>
            <person name="Wang H."/>
            <person name="Wang A."/>
            <person name="Jiang F."/>
            <person name="Liu H."/>
            <person name="Zhao H."/>
            <person name="Xu D."/>
            <person name="Zhang Y."/>
        </authorList>
    </citation>
    <scope>NUCLEOTIDE SEQUENCE [LARGE SCALE GENOMIC DNA]</scope>
    <source>
        <strain evidence="2">cv. Niubang</strain>
    </source>
</reference>
<organism evidence="1 2">
    <name type="scientific">Arctium lappa</name>
    <name type="common">Greater burdock</name>
    <name type="synonym">Lappa major</name>
    <dbReference type="NCBI Taxonomy" id="4217"/>
    <lineage>
        <taxon>Eukaryota</taxon>
        <taxon>Viridiplantae</taxon>
        <taxon>Streptophyta</taxon>
        <taxon>Embryophyta</taxon>
        <taxon>Tracheophyta</taxon>
        <taxon>Spermatophyta</taxon>
        <taxon>Magnoliopsida</taxon>
        <taxon>eudicotyledons</taxon>
        <taxon>Gunneridae</taxon>
        <taxon>Pentapetalae</taxon>
        <taxon>asterids</taxon>
        <taxon>campanulids</taxon>
        <taxon>Asterales</taxon>
        <taxon>Asteraceae</taxon>
        <taxon>Carduoideae</taxon>
        <taxon>Cardueae</taxon>
        <taxon>Arctiinae</taxon>
        <taxon>Arctium</taxon>
    </lineage>
</organism>
<name>A0ACB8ZL06_ARCLA</name>
<evidence type="ECO:0000313" key="1">
    <source>
        <dbReference type="EMBL" id="KAI3698021.1"/>
    </source>
</evidence>
<dbReference type="EMBL" id="CM042056">
    <property type="protein sequence ID" value="KAI3698021.1"/>
    <property type="molecule type" value="Genomic_DNA"/>
</dbReference>
<protein>
    <submittedName>
        <fullName evidence="1">Uncharacterized protein</fullName>
    </submittedName>
</protein>
<keyword evidence="2" id="KW-1185">Reference proteome</keyword>
<proteinExistence type="predicted"/>
<dbReference type="Proteomes" id="UP001055879">
    <property type="component" value="Linkage Group LG10"/>
</dbReference>
<evidence type="ECO:0000313" key="2">
    <source>
        <dbReference type="Proteomes" id="UP001055879"/>
    </source>
</evidence>
<sequence length="102" mass="11948">MRCKAEDSSILNIKIELEFEFEFEFELVNGKICRLSLLLFSPSFSVCILTQNHRPSPIAGFLSSPSFFSIRTCYLLVRFLARFLFRNKSMTWGRRKKTNRGN</sequence>
<accession>A0ACB8ZL06</accession>
<reference evidence="2" key="1">
    <citation type="journal article" date="2022" name="Mol. Ecol. Resour.">
        <title>The genomes of chicory, endive, great burdock and yacon provide insights into Asteraceae palaeo-polyploidization history and plant inulin production.</title>
        <authorList>
            <person name="Fan W."/>
            <person name="Wang S."/>
            <person name="Wang H."/>
            <person name="Wang A."/>
            <person name="Jiang F."/>
            <person name="Liu H."/>
            <person name="Zhao H."/>
            <person name="Xu D."/>
            <person name="Zhang Y."/>
        </authorList>
    </citation>
    <scope>NUCLEOTIDE SEQUENCE [LARGE SCALE GENOMIC DNA]</scope>
    <source>
        <strain evidence="2">cv. Niubang</strain>
    </source>
</reference>
<comment type="caution">
    <text evidence="1">The sequence shown here is derived from an EMBL/GenBank/DDBJ whole genome shotgun (WGS) entry which is preliminary data.</text>
</comment>
<gene>
    <name evidence="1" type="ORF">L6452_31130</name>
</gene>